<evidence type="ECO:0000313" key="2">
    <source>
        <dbReference type="EMBL" id="EKX46080.1"/>
    </source>
</evidence>
<dbReference type="EnsemblProtists" id="EKX46080">
    <property type="protein sequence ID" value="EKX46080"/>
    <property type="gene ID" value="GUITHDRAFT_108116"/>
</dbReference>
<evidence type="ECO:0000256" key="1">
    <source>
        <dbReference type="SAM" id="SignalP"/>
    </source>
</evidence>
<reference evidence="4" key="2">
    <citation type="submission" date="2012-11" db="EMBL/GenBank/DDBJ databases">
        <authorList>
            <person name="Kuo A."/>
            <person name="Curtis B.A."/>
            <person name="Tanifuji G."/>
            <person name="Burki F."/>
            <person name="Gruber A."/>
            <person name="Irimia M."/>
            <person name="Maruyama S."/>
            <person name="Arias M.C."/>
            <person name="Ball S.G."/>
            <person name="Gile G.H."/>
            <person name="Hirakawa Y."/>
            <person name="Hopkins J.F."/>
            <person name="Rensing S.A."/>
            <person name="Schmutz J."/>
            <person name="Symeonidi A."/>
            <person name="Elias M."/>
            <person name="Eveleigh R.J."/>
            <person name="Herman E.K."/>
            <person name="Klute M.J."/>
            <person name="Nakayama T."/>
            <person name="Obornik M."/>
            <person name="Reyes-Prieto A."/>
            <person name="Armbrust E.V."/>
            <person name="Aves S.J."/>
            <person name="Beiko R.G."/>
            <person name="Coutinho P."/>
            <person name="Dacks J.B."/>
            <person name="Durnford D.G."/>
            <person name="Fast N.M."/>
            <person name="Green B.R."/>
            <person name="Grisdale C."/>
            <person name="Hempe F."/>
            <person name="Henrissat B."/>
            <person name="Hoppner M.P."/>
            <person name="Ishida K.-I."/>
            <person name="Kim E."/>
            <person name="Koreny L."/>
            <person name="Kroth P.G."/>
            <person name="Liu Y."/>
            <person name="Malik S.-B."/>
            <person name="Maier U.G."/>
            <person name="McRose D."/>
            <person name="Mock T."/>
            <person name="Neilson J.A."/>
            <person name="Onodera N.T."/>
            <person name="Poole A.M."/>
            <person name="Pritham E.J."/>
            <person name="Richards T.A."/>
            <person name="Rocap G."/>
            <person name="Roy S.W."/>
            <person name="Sarai C."/>
            <person name="Schaack S."/>
            <person name="Shirato S."/>
            <person name="Slamovits C.H."/>
            <person name="Spencer D.F."/>
            <person name="Suzuki S."/>
            <person name="Worden A.Z."/>
            <person name="Zauner S."/>
            <person name="Barry K."/>
            <person name="Bell C."/>
            <person name="Bharti A.K."/>
            <person name="Crow J.A."/>
            <person name="Grimwood J."/>
            <person name="Kramer R."/>
            <person name="Lindquist E."/>
            <person name="Lucas S."/>
            <person name="Salamov A."/>
            <person name="McFadden G.I."/>
            <person name="Lane C.E."/>
            <person name="Keeling P.J."/>
            <person name="Gray M.W."/>
            <person name="Grigoriev I.V."/>
            <person name="Archibald J.M."/>
        </authorList>
    </citation>
    <scope>NUCLEOTIDE SEQUENCE</scope>
    <source>
        <strain evidence="4">CCMP2712</strain>
    </source>
</reference>
<reference evidence="2 4" key="1">
    <citation type="journal article" date="2012" name="Nature">
        <title>Algal genomes reveal evolutionary mosaicism and the fate of nucleomorphs.</title>
        <authorList>
            <consortium name="DOE Joint Genome Institute"/>
            <person name="Curtis B.A."/>
            <person name="Tanifuji G."/>
            <person name="Burki F."/>
            <person name="Gruber A."/>
            <person name="Irimia M."/>
            <person name="Maruyama S."/>
            <person name="Arias M.C."/>
            <person name="Ball S.G."/>
            <person name="Gile G.H."/>
            <person name="Hirakawa Y."/>
            <person name="Hopkins J.F."/>
            <person name="Kuo A."/>
            <person name="Rensing S.A."/>
            <person name="Schmutz J."/>
            <person name="Symeonidi A."/>
            <person name="Elias M."/>
            <person name="Eveleigh R.J."/>
            <person name="Herman E.K."/>
            <person name="Klute M.J."/>
            <person name="Nakayama T."/>
            <person name="Obornik M."/>
            <person name="Reyes-Prieto A."/>
            <person name="Armbrust E.V."/>
            <person name="Aves S.J."/>
            <person name="Beiko R.G."/>
            <person name="Coutinho P."/>
            <person name="Dacks J.B."/>
            <person name="Durnford D.G."/>
            <person name="Fast N.M."/>
            <person name="Green B.R."/>
            <person name="Grisdale C.J."/>
            <person name="Hempel F."/>
            <person name="Henrissat B."/>
            <person name="Hoppner M.P."/>
            <person name="Ishida K."/>
            <person name="Kim E."/>
            <person name="Koreny L."/>
            <person name="Kroth P.G."/>
            <person name="Liu Y."/>
            <person name="Malik S.B."/>
            <person name="Maier U.G."/>
            <person name="McRose D."/>
            <person name="Mock T."/>
            <person name="Neilson J.A."/>
            <person name="Onodera N.T."/>
            <person name="Poole A.M."/>
            <person name="Pritham E.J."/>
            <person name="Richards T.A."/>
            <person name="Rocap G."/>
            <person name="Roy S.W."/>
            <person name="Sarai C."/>
            <person name="Schaack S."/>
            <person name="Shirato S."/>
            <person name="Slamovits C.H."/>
            <person name="Spencer D.F."/>
            <person name="Suzuki S."/>
            <person name="Worden A.Z."/>
            <person name="Zauner S."/>
            <person name="Barry K."/>
            <person name="Bell C."/>
            <person name="Bharti A.K."/>
            <person name="Crow J.A."/>
            <person name="Grimwood J."/>
            <person name="Kramer R."/>
            <person name="Lindquist E."/>
            <person name="Lucas S."/>
            <person name="Salamov A."/>
            <person name="McFadden G.I."/>
            <person name="Lane C.E."/>
            <person name="Keeling P.J."/>
            <person name="Gray M.W."/>
            <person name="Grigoriev I.V."/>
            <person name="Archibald J.M."/>
        </authorList>
    </citation>
    <scope>NUCLEOTIDE SEQUENCE</scope>
    <source>
        <strain evidence="2 4">CCMP2712</strain>
    </source>
</reference>
<dbReference type="GeneID" id="17302775"/>
<sequence>MQKWAVVMVAALLQLGQVVSFITQPSSSSAHALRVSSSARGCFQRRISQGSMSLPRSRSPSLVVSMGLGMEHVGRREVLTAMAFLSSSILLPLPSYGGTPVRAPLPPGPADPADWKKLQDTFKVLESLEGKIQDSSSWPIVIQTLSKEPFTRDSMELMFKKAAKNLPKNNLLGADAGVWTGLMVESCDAMESLQVEINFLQDELKAGKKPSDAGDLKTYYNEVKSKMQAGAFNLSK</sequence>
<proteinExistence type="predicted"/>
<feature type="chain" id="PRO_5008771272" evidence="1">
    <location>
        <begin position="21"/>
        <end position="236"/>
    </location>
</feature>
<feature type="signal peptide" evidence="1">
    <location>
        <begin position="1"/>
        <end position="20"/>
    </location>
</feature>
<protein>
    <submittedName>
        <fullName evidence="2 3">Uncharacterized protein</fullName>
    </submittedName>
</protein>
<keyword evidence="4" id="KW-1185">Reference proteome</keyword>
<evidence type="ECO:0000313" key="3">
    <source>
        <dbReference type="EnsemblProtists" id="EKX46080"/>
    </source>
</evidence>
<dbReference type="Proteomes" id="UP000011087">
    <property type="component" value="Unassembled WGS sequence"/>
</dbReference>
<dbReference type="AlphaFoldDB" id="L1JD95"/>
<name>L1JD95_GUITC</name>
<evidence type="ECO:0000313" key="4">
    <source>
        <dbReference type="Proteomes" id="UP000011087"/>
    </source>
</evidence>
<dbReference type="KEGG" id="gtt:GUITHDRAFT_108116"/>
<reference evidence="3" key="3">
    <citation type="submission" date="2016-03" db="UniProtKB">
        <authorList>
            <consortium name="EnsemblProtists"/>
        </authorList>
    </citation>
    <scope>IDENTIFICATION</scope>
</reference>
<accession>L1JD95</accession>
<dbReference type="HOGENOM" id="CLU_1177314_0_0_1"/>
<organism evidence="2">
    <name type="scientific">Guillardia theta (strain CCMP2712)</name>
    <name type="common">Cryptophyte</name>
    <dbReference type="NCBI Taxonomy" id="905079"/>
    <lineage>
        <taxon>Eukaryota</taxon>
        <taxon>Cryptophyceae</taxon>
        <taxon>Pyrenomonadales</taxon>
        <taxon>Geminigeraceae</taxon>
        <taxon>Guillardia</taxon>
    </lineage>
</organism>
<gene>
    <name evidence="2" type="ORF">GUITHDRAFT_108116</name>
</gene>
<dbReference type="RefSeq" id="XP_005833060.1">
    <property type="nucleotide sequence ID" value="XM_005833003.1"/>
</dbReference>
<dbReference type="PaxDb" id="55529-EKX46080"/>
<dbReference type="EMBL" id="JH992996">
    <property type="protein sequence ID" value="EKX46080.1"/>
    <property type="molecule type" value="Genomic_DNA"/>
</dbReference>
<keyword evidence="1" id="KW-0732">Signal</keyword>